<organism evidence="3">
    <name type="scientific">Sesamum latifolium</name>
    <dbReference type="NCBI Taxonomy" id="2727402"/>
    <lineage>
        <taxon>Eukaryota</taxon>
        <taxon>Viridiplantae</taxon>
        <taxon>Streptophyta</taxon>
        <taxon>Embryophyta</taxon>
        <taxon>Tracheophyta</taxon>
        <taxon>Spermatophyta</taxon>
        <taxon>Magnoliopsida</taxon>
        <taxon>eudicotyledons</taxon>
        <taxon>Gunneridae</taxon>
        <taxon>Pentapetalae</taxon>
        <taxon>asterids</taxon>
        <taxon>lamiids</taxon>
        <taxon>Lamiales</taxon>
        <taxon>Pedaliaceae</taxon>
        <taxon>Sesamum</taxon>
    </lineage>
</organism>
<comment type="caution">
    <text evidence="3">The sequence shown here is derived from an EMBL/GenBank/DDBJ whole genome shotgun (WGS) entry which is preliminary data.</text>
</comment>
<accession>A0AAW2Y957</accession>
<feature type="compositionally biased region" description="Basic and acidic residues" evidence="1">
    <location>
        <begin position="17"/>
        <end position="44"/>
    </location>
</feature>
<evidence type="ECO:0000256" key="1">
    <source>
        <dbReference type="SAM" id="MobiDB-lite"/>
    </source>
</evidence>
<dbReference type="PANTHER" id="PTHR33223">
    <property type="entry name" value="CCHC-TYPE DOMAIN-CONTAINING PROTEIN"/>
    <property type="match status" value="1"/>
</dbReference>
<feature type="compositionally biased region" description="Basic and acidic residues" evidence="1">
    <location>
        <begin position="52"/>
        <end position="69"/>
    </location>
</feature>
<protein>
    <recommendedName>
        <fullName evidence="2">Retrotransposon gag domain-containing protein</fullName>
    </recommendedName>
</protein>
<feature type="region of interest" description="Disordered" evidence="1">
    <location>
        <begin position="1"/>
        <end position="167"/>
    </location>
</feature>
<sequence length="416" mass="48034">MRRKRKSNNRSAPGGRKATEDLKSRKTRSELKAIEDLNSRKTRSELNATEDLESRKSKSEFKATEDLENRRKRAVPPRPPRHPRRGHRVDLAPGNDEQGPADQQSDDQLEEEVESRPSLPEVELPPPPPPPKKAPPEEHRPQKRDQTAARQASIEKTKNAQAFPLAVAPPRRSPLATHVLAEAIQPGIKIPNLSEYNGVGDPQDHLDQFLARADLLDISDAAYCKLFRTTLSGKAMVWFNQLPLGTIETFDQLSQRFLHHFAINKRYPKTASYLFTIVQHEHEGLREYVQRFLEAILEVPHVDRGRRSYAPKAEKGRRERKYMPPNNLAYYTPLSVPRAELLAVAIQQGLVRRPPPMQDNPKRMKSEQFCRFHEDRGHDTEDCYNLRDEIERLVQKGHFREFLIHRGRVNDFQEPR</sequence>
<proteinExistence type="predicted"/>
<feature type="compositionally biased region" description="Basic and acidic residues" evidence="1">
    <location>
        <begin position="134"/>
        <end position="158"/>
    </location>
</feature>
<feature type="compositionally biased region" description="Pro residues" evidence="1">
    <location>
        <begin position="123"/>
        <end position="133"/>
    </location>
</feature>
<dbReference type="InterPro" id="IPR005162">
    <property type="entry name" value="Retrotrans_gag_dom"/>
</dbReference>
<feature type="compositionally biased region" description="Acidic residues" evidence="1">
    <location>
        <begin position="104"/>
        <end position="113"/>
    </location>
</feature>
<feature type="domain" description="Retrotransposon gag" evidence="2">
    <location>
        <begin position="225"/>
        <end position="302"/>
    </location>
</feature>
<evidence type="ECO:0000313" key="3">
    <source>
        <dbReference type="EMBL" id="KAL0462362.1"/>
    </source>
</evidence>
<name>A0AAW2Y957_9LAMI</name>
<dbReference type="EMBL" id="JACGWN010000001">
    <property type="protein sequence ID" value="KAL0462362.1"/>
    <property type="molecule type" value="Genomic_DNA"/>
</dbReference>
<gene>
    <name evidence="3" type="ORF">Slati_0123800</name>
</gene>
<reference evidence="3" key="2">
    <citation type="journal article" date="2024" name="Plant">
        <title>Genomic evolution and insights into agronomic trait innovations of Sesamum species.</title>
        <authorList>
            <person name="Miao H."/>
            <person name="Wang L."/>
            <person name="Qu L."/>
            <person name="Liu H."/>
            <person name="Sun Y."/>
            <person name="Le M."/>
            <person name="Wang Q."/>
            <person name="Wei S."/>
            <person name="Zheng Y."/>
            <person name="Lin W."/>
            <person name="Duan Y."/>
            <person name="Cao H."/>
            <person name="Xiong S."/>
            <person name="Wang X."/>
            <person name="Wei L."/>
            <person name="Li C."/>
            <person name="Ma Q."/>
            <person name="Ju M."/>
            <person name="Zhao R."/>
            <person name="Li G."/>
            <person name="Mu C."/>
            <person name="Tian Q."/>
            <person name="Mei H."/>
            <person name="Zhang T."/>
            <person name="Gao T."/>
            <person name="Zhang H."/>
        </authorList>
    </citation>
    <scope>NUCLEOTIDE SEQUENCE</scope>
    <source>
        <strain evidence="3">KEN1</strain>
    </source>
</reference>
<dbReference type="AlphaFoldDB" id="A0AAW2Y957"/>
<dbReference type="PANTHER" id="PTHR33223:SF10">
    <property type="entry name" value="AMINOTRANSFERASE-LIKE PLANT MOBILE DOMAIN-CONTAINING PROTEIN"/>
    <property type="match status" value="1"/>
</dbReference>
<evidence type="ECO:0000259" key="2">
    <source>
        <dbReference type="Pfam" id="PF03732"/>
    </source>
</evidence>
<feature type="compositionally biased region" description="Basic residues" evidence="1">
    <location>
        <begin position="70"/>
        <end position="87"/>
    </location>
</feature>
<reference evidence="3" key="1">
    <citation type="submission" date="2020-06" db="EMBL/GenBank/DDBJ databases">
        <authorList>
            <person name="Li T."/>
            <person name="Hu X."/>
            <person name="Zhang T."/>
            <person name="Song X."/>
            <person name="Zhang H."/>
            <person name="Dai N."/>
            <person name="Sheng W."/>
            <person name="Hou X."/>
            <person name="Wei L."/>
        </authorList>
    </citation>
    <scope>NUCLEOTIDE SEQUENCE</scope>
    <source>
        <strain evidence="3">KEN1</strain>
        <tissue evidence="3">Leaf</tissue>
    </source>
</reference>
<dbReference type="Pfam" id="PF03732">
    <property type="entry name" value="Retrotrans_gag"/>
    <property type="match status" value="1"/>
</dbReference>